<dbReference type="Pfam" id="PF03372">
    <property type="entry name" value="Exo_endo_phos"/>
    <property type="match status" value="1"/>
</dbReference>
<gene>
    <name evidence="2" type="ORF">F7018_11100</name>
</gene>
<protein>
    <submittedName>
        <fullName evidence="2">Endonuclease/exonuclease/phosphatase</fullName>
    </submittedName>
</protein>
<evidence type="ECO:0000313" key="3">
    <source>
        <dbReference type="Proteomes" id="UP000467305"/>
    </source>
</evidence>
<accession>A0A7J5AIQ6</accession>
<keyword evidence="3" id="KW-1185">Reference proteome</keyword>
<dbReference type="RefSeq" id="WP_150900130.1">
    <property type="nucleotide sequence ID" value="NZ_WAAU01000014.1"/>
</dbReference>
<organism evidence="2 3">
    <name type="scientific">Tenacibaculum aiptasiae</name>
    <dbReference type="NCBI Taxonomy" id="426481"/>
    <lineage>
        <taxon>Bacteria</taxon>
        <taxon>Pseudomonadati</taxon>
        <taxon>Bacteroidota</taxon>
        <taxon>Flavobacteriia</taxon>
        <taxon>Flavobacteriales</taxon>
        <taxon>Flavobacteriaceae</taxon>
        <taxon>Tenacibaculum</taxon>
    </lineage>
</organism>
<dbReference type="AlphaFoldDB" id="A0A7J5AIQ6"/>
<dbReference type="InterPro" id="IPR051916">
    <property type="entry name" value="GPI-anchor_lipid_remodeler"/>
</dbReference>
<keyword evidence="2" id="KW-0540">Nuclease</keyword>
<evidence type="ECO:0000313" key="2">
    <source>
        <dbReference type="EMBL" id="KAB1157464.1"/>
    </source>
</evidence>
<dbReference type="InterPro" id="IPR005135">
    <property type="entry name" value="Endo/exonuclease/phosphatase"/>
</dbReference>
<comment type="caution">
    <text evidence="2">The sequence shown here is derived from an EMBL/GenBank/DDBJ whole genome shotgun (WGS) entry which is preliminary data.</text>
</comment>
<dbReference type="GO" id="GO:0004527">
    <property type="term" value="F:exonuclease activity"/>
    <property type="evidence" value="ECO:0007669"/>
    <property type="project" value="UniProtKB-KW"/>
</dbReference>
<dbReference type="GO" id="GO:0016020">
    <property type="term" value="C:membrane"/>
    <property type="evidence" value="ECO:0007669"/>
    <property type="project" value="GOC"/>
</dbReference>
<dbReference type="GO" id="GO:0006506">
    <property type="term" value="P:GPI anchor biosynthetic process"/>
    <property type="evidence" value="ECO:0007669"/>
    <property type="project" value="TreeGrafter"/>
</dbReference>
<feature type="domain" description="Endonuclease/exonuclease/phosphatase" evidence="1">
    <location>
        <begin position="57"/>
        <end position="315"/>
    </location>
</feature>
<keyword evidence="2" id="KW-0378">Hydrolase</keyword>
<dbReference type="Gene3D" id="3.60.10.10">
    <property type="entry name" value="Endonuclease/exonuclease/phosphatase"/>
    <property type="match status" value="1"/>
</dbReference>
<dbReference type="GO" id="GO:0004519">
    <property type="term" value="F:endonuclease activity"/>
    <property type="evidence" value="ECO:0007669"/>
    <property type="project" value="UniProtKB-KW"/>
</dbReference>
<keyword evidence="2" id="KW-0255">Endonuclease</keyword>
<name>A0A7J5AIQ6_9FLAO</name>
<reference evidence="2 3" key="1">
    <citation type="submission" date="2019-09" db="EMBL/GenBank/DDBJ databases">
        <authorList>
            <person name="Cao W.R."/>
        </authorList>
    </citation>
    <scope>NUCLEOTIDE SEQUENCE [LARGE SCALE GENOMIC DNA]</scope>
    <source>
        <strain evidence="3">a4</strain>
    </source>
</reference>
<dbReference type="PANTHER" id="PTHR14859">
    <property type="entry name" value="CALCOFLUOR WHITE HYPERSENSITIVE PROTEIN PRECURSOR"/>
    <property type="match status" value="1"/>
</dbReference>
<dbReference type="InterPro" id="IPR036691">
    <property type="entry name" value="Endo/exonu/phosph_ase_sf"/>
</dbReference>
<dbReference type="PANTHER" id="PTHR14859:SF1">
    <property type="entry name" value="PGAP2-INTERACTING PROTEIN"/>
    <property type="match status" value="1"/>
</dbReference>
<proteinExistence type="predicted"/>
<dbReference type="OrthoDB" id="5447300at2"/>
<evidence type="ECO:0000259" key="1">
    <source>
        <dbReference type="Pfam" id="PF03372"/>
    </source>
</evidence>
<dbReference type="SUPFAM" id="SSF56219">
    <property type="entry name" value="DNase I-like"/>
    <property type="match status" value="1"/>
</dbReference>
<dbReference type="Proteomes" id="UP000467305">
    <property type="component" value="Unassembled WGS sequence"/>
</dbReference>
<sequence>MKNIIRVLVRLLVLVAAMFLVFFFWASSPTMEAEEYSKLIENKYPQSKDKDSVYSIVTYNVGYLSGMTNNLPIAKPKELFDTNLKKVKEELSKVQPDIIAFQEIDYNASRSYEVNQEDEFSKLGYNYIARGVNWDERYLPYPYWPPSMHFGKVVSGQSILSKYKLKDYERIVLERVPDSPFYRDALYLDRLVQVVKVVLEGKEVVIINIHLEAFDKPTRVRQFEYVLNVFKRYKNNYPTILLGDFNSRARDQEAIIQKMFKEEGVGNAAFNNQNPENTFDTRDLYERIDYIFYTEDSIDYIEGKVLNAFGEASDHLPVEMKFRLK</sequence>
<keyword evidence="2" id="KW-0269">Exonuclease</keyword>
<dbReference type="EMBL" id="WAAU01000014">
    <property type="protein sequence ID" value="KAB1157464.1"/>
    <property type="molecule type" value="Genomic_DNA"/>
</dbReference>